<dbReference type="PANTHER" id="PTHR33236:SF5">
    <property type="entry name" value="CUB DOMAIN-CONTAINING PROTEIN"/>
    <property type="match status" value="1"/>
</dbReference>
<organism evidence="1 2">
    <name type="scientific">Rhamnusium bicolor</name>
    <dbReference type="NCBI Taxonomy" id="1586634"/>
    <lineage>
        <taxon>Eukaryota</taxon>
        <taxon>Metazoa</taxon>
        <taxon>Ecdysozoa</taxon>
        <taxon>Arthropoda</taxon>
        <taxon>Hexapoda</taxon>
        <taxon>Insecta</taxon>
        <taxon>Pterygota</taxon>
        <taxon>Neoptera</taxon>
        <taxon>Endopterygota</taxon>
        <taxon>Coleoptera</taxon>
        <taxon>Polyphaga</taxon>
        <taxon>Cucujiformia</taxon>
        <taxon>Chrysomeloidea</taxon>
        <taxon>Cerambycidae</taxon>
        <taxon>Lepturinae</taxon>
        <taxon>Rhagiini</taxon>
        <taxon>Rhamnusium</taxon>
    </lineage>
</organism>
<reference evidence="1" key="1">
    <citation type="journal article" date="2023" name="Insect Mol. Biol.">
        <title>Genome sequencing provides insights into the evolution of gene families encoding plant cell wall-degrading enzymes in longhorned beetles.</title>
        <authorList>
            <person name="Shin N.R."/>
            <person name="Okamura Y."/>
            <person name="Kirsch R."/>
            <person name="Pauchet Y."/>
        </authorList>
    </citation>
    <scope>NUCLEOTIDE SEQUENCE</scope>
    <source>
        <strain evidence="1">RBIC_L_NR</strain>
    </source>
</reference>
<sequence length="88" mass="9109">MKVRLDFLSLTLAQPNDNGTCVTDALIVTGGASNVPVICGENSGQHIYVNFNGASDIVISISTSGALASRAWNIKVAQIGCNCPTRGT</sequence>
<dbReference type="AlphaFoldDB" id="A0AAV8ZSM8"/>
<dbReference type="EMBL" id="JANEYF010000334">
    <property type="protein sequence ID" value="KAJ8970577.1"/>
    <property type="molecule type" value="Genomic_DNA"/>
</dbReference>
<name>A0AAV8ZSM8_9CUCU</name>
<proteinExistence type="predicted"/>
<dbReference type="InterPro" id="IPR035914">
    <property type="entry name" value="Sperma_CUB_dom_sf"/>
</dbReference>
<dbReference type="SUPFAM" id="SSF49854">
    <property type="entry name" value="Spermadhesin, CUB domain"/>
    <property type="match status" value="1"/>
</dbReference>
<protein>
    <submittedName>
        <fullName evidence="1">Uncharacterized protein</fullName>
    </submittedName>
</protein>
<evidence type="ECO:0000313" key="1">
    <source>
        <dbReference type="EMBL" id="KAJ8970577.1"/>
    </source>
</evidence>
<gene>
    <name evidence="1" type="ORF">NQ314_001101</name>
</gene>
<dbReference type="Proteomes" id="UP001162156">
    <property type="component" value="Unassembled WGS sequence"/>
</dbReference>
<comment type="caution">
    <text evidence="1">The sequence shown here is derived from an EMBL/GenBank/DDBJ whole genome shotgun (WGS) entry which is preliminary data.</text>
</comment>
<evidence type="ECO:0000313" key="2">
    <source>
        <dbReference type="Proteomes" id="UP001162156"/>
    </source>
</evidence>
<dbReference type="PANTHER" id="PTHR33236">
    <property type="entry name" value="INTRAFLAGELLAR TRANSPORT PROTEIN 122 FAMILY PROTEIN-RELATED"/>
    <property type="match status" value="1"/>
</dbReference>
<keyword evidence="2" id="KW-1185">Reference proteome</keyword>
<accession>A0AAV8ZSM8</accession>